<dbReference type="InterPro" id="IPR036047">
    <property type="entry name" value="F-box-like_dom_sf"/>
</dbReference>
<dbReference type="InterPro" id="IPR001810">
    <property type="entry name" value="F-box_dom"/>
</dbReference>
<dbReference type="PANTHER" id="PTHR12100">
    <property type="entry name" value="SEC10"/>
    <property type="match status" value="1"/>
</dbReference>
<feature type="region of interest" description="Disordered" evidence="1">
    <location>
        <begin position="437"/>
        <end position="512"/>
    </location>
</feature>
<sequence length="816" mass="92472">MISSLPSPIQLTKVKKILPPNVLLHIFHLLPLSALANVALVSRRFKVLAYDDEIWDDKLDIVLQQETDSITSPLVKHKGSLIAKENELFINNKPLNELIRGLQTDPYNSRARAKSTGEARERFKQVYTQLAPYYLDLRQRHSKESKILSELGSTPVDCGKTLNLLVGLGKVHVVADWKEINEGVNALCQYFESASLHEFEVAYDSQNLDSMKIYAYSLVALNGGSICTQTFIQKHQIFYDNPFNPDDNFKASESDLEPFKKFIAVVTDELRQQAHIVSQVFPTKIDVFYAFADRVFEDVIAEYLTQLMAIAHNNGIKLYLPTMALSLSLLTSVIDSITDPDLPSHLDKERGANLLFKLLLPFLEDYLYEEQGYVNRICEDGIIQWNSRPSAQQEEDAKRLTNQSRETVKRNYLSAFKKVIALPVDLVSSAATTIASPFQRSSQTSKLQNGKQDDGTPQSTPPSTPRSSMTTPRKIKTQSVTSLSSVSSIKSPSTPTALSSRRSSHTNSMADPNDALETAQTQLDMIQDLLSLELALQLIHYNKDSERRVKRFIGIGFTGRIKHDIQTTYEQIFIRLLKALGTEHIKPAFERASSELLRYKPRLDSTSNNDDLPPLTEFFELVHVADVIQQMVQLYYDEEMVLLSQVELILASEQSPSDYNPQSDMVDLKPTKACLDVIRCLKSNTSMLQGAAEKSTMDLFFSEVGRRFFEILSKHLKTQTVNEQGGIRYICDMNAYYDFVSSLRQKTVTPYFLALKSLANLYIIDSAPDIKNVIHDLERYHGLMRVEDLFEFASCRSDWAVIRKEVQKDMTDCIVM</sequence>
<evidence type="ECO:0000259" key="2">
    <source>
        <dbReference type="PROSITE" id="PS50181"/>
    </source>
</evidence>
<protein>
    <recommendedName>
        <fullName evidence="2">F-box domain-containing protein</fullName>
    </recommendedName>
</protein>
<dbReference type="PANTHER" id="PTHR12100:SF1">
    <property type="entry name" value="RECYCLIN-1"/>
    <property type="match status" value="1"/>
</dbReference>
<dbReference type="InterPro" id="IPR048627">
    <property type="entry name" value="Sec10_HB"/>
</dbReference>
<dbReference type="GO" id="GO:0006887">
    <property type="term" value="P:exocytosis"/>
    <property type="evidence" value="ECO:0007669"/>
    <property type="project" value="TreeGrafter"/>
</dbReference>
<gene>
    <name evidence="3" type="primary">ABSGL_14928.1 scaffold 15133</name>
</gene>
<dbReference type="InterPro" id="IPR009976">
    <property type="entry name" value="Sec10-like"/>
</dbReference>
<dbReference type="GO" id="GO:0000145">
    <property type="term" value="C:exocyst"/>
    <property type="evidence" value="ECO:0007669"/>
    <property type="project" value="TreeGrafter"/>
</dbReference>
<dbReference type="Gene3D" id="1.20.1280.50">
    <property type="match status" value="1"/>
</dbReference>
<accession>A0A168T0D4</accession>
<organism evidence="3">
    <name type="scientific">Absidia glauca</name>
    <name type="common">Pin mould</name>
    <dbReference type="NCBI Taxonomy" id="4829"/>
    <lineage>
        <taxon>Eukaryota</taxon>
        <taxon>Fungi</taxon>
        <taxon>Fungi incertae sedis</taxon>
        <taxon>Mucoromycota</taxon>
        <taxon>Mucoromycotina</taxon>
        <taxon>Mucoromycetes</taxon>
        <taxon>Mucorales</taxon>
        <taxon>Cunninghamellaceae</taxon>
        <taxon>Absidia</taxon>
    </lineage>
</organism>
<feature type="compositionally biased region" description="Polar residues" evidence="1">
    <location>
        <begin position="497"/>
        <end position="510"/>
    </location>
</feature>
<feature type="compositionally biased region" description="Low complexity" evidence="1">
    <location>
        <begin position="465"/>
        <end position="496"/>
    </location>
</feature>
<keyword evidence="4" id="KW-1185">Reference proteome</keyword>
<evidence type="ECO:0000313" key="3">
    <source>
        <dbReference type="EMBL" id="SAM09254.1"/>
    </source>
</evidence>
<feature type="domain" description="F-box" evidence="2">
    <location>
        <begin position="12"/>
        <end position="58"/>
    </location>
</feature>
<dbReference type="OMA" id="SNHCFLL"/>
<dbReference type="GO" id="GO:0006893">
    <property type="term" value="P:Golgi to plasma membrane transport"/>
    <property type="evidence" value="ECO:0007669"/>
    <property type="project" value="TreeGrafter"/>
</dbReference>
<evidence type="ECO:0000313" key="4">
    <source>
        <dbReference type="Proteomes" id="UP000078561"/>
    </source>
</evidence>
<dbReference type="AlphaFoldDB" id="A0A168T0D4"/>
<dbReference type="SUPFAM" id="SSF81383">
    <property type="entry name" value="F-box domain"/>
    <property type="match status" value="1"/>
</dbReference>
<evidence type="ECO:0000256" key="1">
    <source>
        <dbReference type="SAM" id="MobiDB-lite"/>
    </source>
</evidence>
<dbReference type="STRING" id="4829.A0A168T0D4"/>
<dbReference type="OrthoDB" id="5554140at2759"/>
<feature type="compositionally biased region" description="Polar residues" evidence="1">
    <location>
        <begin position="437"/>
        <end position="450"/>
    </location>
</feature>
<dbReference type="Pfam" id="PF07393">
    <property type="entry name" value="Sec10_HB"/>
    <property type="match status" value="2"/>
</dbReference>
<dbReference type="SMART" id="SM00256">
    <property type="entry name" value="FBOX"/>
    <property type="match status" value="1"/>
</dbReference>
<name>A0A168T0D4_ABSGL</name>
<dbReference type="EMBL" id="LT554999">
    <property type="protein sequence ID" value="SAM09254.1"/>
    <property type="molecule type" value="Genomic_DNA"/>
</dbReference>
<dbReference type="Pfam" id="PF12937">
    <property type="entry name" value="F-box-like"/>
    <property type="match status" value="1"/>
</dbReference>
<dbReference type="InParanoid" id="A0A168T0D4"/>
<reference evidence="3" key="1">
    <citation type="submission" date="2016-04" db="EMBL/GenBank/DDBJ databases">
        <authorList>
            <person name="Evans L.H."/>
            <person name="Alamgir A."/>
            <person name="Owens N."/>
            <person name="Weber N.D."/>
            <person name="Virtaneva K."/>
            <person name="Barbian K."/>
            <person name="Babar A."/>
            <person name="Rosenke K."/>
        </authorList>
    </citation>
    <scope>NUCLEOTIDE SEQUENCE [LARGE SCALE GENOMIC DNA]</scope>
    <source>
        <strain evidence="3">CBS 101.48</strain>
    </source>
</reference>
<proteinExistence type="predicted"/>
<dbReference type="Proteomes" id="UP000078561">
    <property type="component" value="Unassembled WGS sequence"/>
</dbReference>
<dbReference type="FunCoup" id="A0A168T0D4">
    <property type="interactions" value="59"/>
</dbReference>
<dbReference type="PROSITE" id="PS50181">
    <property type="entry name" value="FBOX"/>
    <property type="match status" value="1"/>
</dbReference>